<dbReference type="Pfam" id="PF23598">
    <property type="entry name" value="LRR_14"/>
    <property type="match status" value="1"/>
</dbReference>
<evidence type="ECO:0000256" key="3">
    <source>
        <dbReference type="ARBA" id="ARBA00022729"/>
    </source>
</evidence>
<dbReference type="AlphaFoldDB" id="A0A2P5YST0"/>
<feature type="chain" id="PRO_5015165527" evidence="5">
    <location>
        <begin position="23"/>
        <end position="607"/>
    </location>
</feature>
<dbReference type="InterPro" id="IPR017853">
    <property type="entry name" value="GH"/>
</dbReference>
<dbReference type="Gene3D" id="3.80.10.10">
    <property type="entry name" value="Ribonuclease Inhibitor"/>
    <property type="match status" value="1"/>
</dbReference>
<dbReference type="SUPFAM" id="SSF52058">
    <property type="entry name" value="L domain-like"/>
    <property type="match status" value="1"/>
</dbReference>
<dbReference type="Pfam" id="PF08263">
    <property type="entry name" value="LRRNT_2"/>
    <property type="match status" value="1"/>
</dbReference>
<sequence>MMNFKSITFFDVLLSCFLVSKAEKVEVVVEGATSIAQTDEDFICVTLGWWPTNKCDYDQCPWGQAGLFNLDLKNKILEKAIKFHPLRIRVGGSMQDQVVYNVRNNIENCKPFEKQDKGFLFGFSIGCLDMKRWDKLNEFFNQTRAKVTFGLNALIGRKESETEKTLWVGDWYSHNARDLMRYTISKGYKIDSYELGNELCGVGVSASIEAKQYAKDMATLKNLVKEMYPNPKTQAKVLGPGGFYDKKWFDTFLDASGHDVIDGVTHHIYNLGPGNNPDVVRRVQDPFFLTQIAQTFKDVSNAIDKFAPWSGAWVSESGGAYNSGGQLVSYTFAFGFCALLWHRVMGSKVLSVTHKGSPYLRVYSHCAKKESCIVEGTPLELSVSLEIPELKSKLVDGLKPISIVAHSIAFITIRDFNAPAFIILLSCFNSHCLNLLGLADPVVSGNATDKQALLEFKAKITGDQLNVMESWNSSIHFCQWHGVTCGRKHQRVTKLDLQSLKLSGSLSPHIGNMSFLRVLNLMDNSFYNQIPQEIGRLRRLETLYLTNNSISGEIPSNLSSCSKLTIVRMAGNLLTGEIPAFLGFLSNLKVLSFYNNSLRGSICWCCN</sequence>
<dbReference type="OrthoDB" id="687555at2759"/>
<dbReference type="Pfam" id="PF03662">
    <property type="entry name" value="Glyco_hydro_79n"/>
    <property type="match status" value="1"/>
</dbReference>
<reference evidence="8 9" key="1">
    <citation type="submission" date="2015-01" db="EMBL/GenBank/DDBJ databases">
        <title>Genome of allotetraploid Gossypium barbadense reveals genomic plasticity and fiber elongation in cotton evolution.</title>
        <authorList>
            <person name="Chen X."/>
            <person name="Liu X."/>
            <person name="Zhao B."/>
            <person name="Zheng H."/>
            <person name="Hu Y."/>
            <person name="Lu G."/>
            <person name="Yang C."/>
            <person name="Chen J."/>
            <person name="Shan C."/>
            <person name="Zhang L."/>
            <person name="Zhou Y."/>
            <person name="Wang L."/>
            <person name="Guo W."/>
            <person name="Bai Y."/>
            <person name="Ruan J."/>
            <person name="Shangguan X."/>
            <person name="Mao Y."/>
            <person name="Jiang J."/>
            <person name="Zhu Y."/>
            <person name="Lei J."/>
            <person name="Kang H."/>
            <person name="Chen S."/>
            <person name="He X."/>
            <person name="Wang R."/>
            <person name="Wang Y."/>
            <person name="Chen J."/>
            <person name="Wang L."/>
            <person name="Yu S."/>
            <person name="Wang B."/>
            <person name="Wei J."/>
            <person name="Song S."/>
            <person name="Lu X."/>
            <person name="Gao Z."/>
            <person name="Gu W."/>
            <person name="Deng X."/>
            <person name="Ma D."/>
            <person name="Wang S."/>
            <person name="Liang W."/>
            <person name="Fang L."/>
            <person name="Cai C."/>
            <person name="Zhu X."/>
            <person name="Zhou B."/>
            <person name="Zhang Y."/>
            <person name="Chen Z."/>
            <person name="Xu S."/>
            <person name="Zhu R."/>
            <person name="Wang S."/>
            <person name="Zhang T."/>
            <person name="Zhao G."/>
        </authorList>
    </citation>
    <scope>NUCLEOTIDE SEQUENCE [LARGE SCALE GENOMIC DNA]</scope>
    <source>
        <strain evidence="9">cv. Xinhai21</strain>
        <tissue evidence="8">Leaf</tissue>
    </source>
</reference>
<dbReference type="PANTHER" id="PTHR14363:SF13">
    <property type="entry name" value="OS07G0598400 PROTEIN"/>
    <property type="match status" value="1"/>
</dbReference>
<dbReference type="InterPro" id="IPR032675">
    <property type="entry name" value="LRR_dom_sf"/>
</dbReference>
<evidence type="ECO:0000256" key="2">
    <source>
        <dbReference type="ARBA" id="ARBA00022614"/>
    </source>
</evidence>
<evidence type="ECO:0000259" key="7">
    <source>
        <dbReference type="Pfam" id="PF23598"/>
    </source>
</evidence>
<accession>A0A2P5YST0</accession>
<evidence type="ECO:0000256" key="4">
    <source>
        <dbReference type="ARBA" id="ARBA00022737"/>
    </source>
</evidence>
<name>A0A2P5YST0_GOSBA</name>
<dbReference type="InterPro" id="IPR005199">
    <property type="entry name" value="Glyco_hydro_79"/>
</dbReference>
<gene>
    <name evidence="8" type="ORF">GOBAR_AA01941</name>
</gene>
<keyword evidence="3 5" id="KW-0732">Signal</keyword>
<dbReference type="EMBL" id="KZ662819">
    <property type="protein sequence ID" value="PPS18639.1"/>
    <property type="molecule type" value="Genomic_DNA"/>
</dbReference>
<evidence type="ECO:0000259" key="6">
    <source>
        <dbReference type="Pfam" id="PF08263"/>
    </source>
</evidence>
<evidence type="ECO:0000256" key="5">
    <source>
        <dbReference type="SAM" id="SignalP"/>
    </source>
</evidence>
<evidence type="ECO:0000313" key="9">
    <source>
        <dbReference type="Proteomes" id="UP000239757"/>
    </source>
</evidence>
<dbReference type="InterPro" id="IPR013210">
    <property type="entry name" value="LRR_N_plant-typ"/>
</dbReference>
<feature type="domain" description="Leucine-rich repeat-containing N-terminal plant-type" evidence="6">
    <location>
        <begin position="447"/>
        <end position="485"/>
    </location>
</feature>
<evidence type="ECO:0000256" key="1">
    <source>
        <dbReference type="ARBA" id="ARBA00009800"/>
    </source>
</evidence>
<feature type="domain" description="Disease resistance R13L4/SHOC-2-like LRR" evidence="7">
    <location>
        <begin position="495"/>
        <end position="595"/>
    </location>
</feature>
<dbReference type="PANTHER" id="PTHR14363">
    <property type="entry name" value="HEPARANASE-RELATED"/>
    <property type="match status" value="1"/>
</dbReference>
<proteinExistence type="inferred from homology"/>
<dbReference type="GO" id="GO:0009505">
    <property type="term" value="C:plant-type cell wall"/>
    <property type="evidence" value="ECO:0007669"/>
    <property type="project" value="TreeGrafter"/>
</dbReference>
<keyword evidence="2" id="KW-0433">Leucine-rich repeat</keyword>
<dbReference type="SUPFAM" id="SSF51445">
    <property type="entry name" value="(Trans)glycosidases"/>
    <property type="match status" value="1"/>
</dbReference>
<comment type="similarity">
    <text evidence="1">Belongs to the glycosyl hydrolase 79 family.</text>
</comment>
<keyword evidence="4" id="KW-0677">Repeat</keyword>
<dbReference type="Gene3D" id="3.20.20.80">
    <property type="entry name" value="Glycosidases"/>
    <property type="match status" value="1"/>
</dbReference>
<dbReference type="Proteomes" id="UP000239757">
    <property type="component" value="Unassembled WGS sequence"/>
</dbReference>
<evidence type="ECO:0000313" key="8">
    <source>
        <dbReference type="EMBL" id="PPS18639.1"/>
    </source>
</evidence>
<feature type="signal peptide" evidence="5">
    <location>
        <begin position="1"/>
        <end position="22"/>
    </location>
</feature>
<organism evidence="8 9">
    <name type="scientific">Gossypium barbadense</name>
    <name type="common">Sea Island cotton</name>
    <name type="synonym">Hibiscus barbadensis</name>
    <dbReference type="NCBI Taxonomy" id="3634"/>
    <lineage>
        <taxon>Eukaryota</taxon>
        <taxon>Viridiplantae</taxon>
        <taxon>Streptophyta</taxon>
        <taxon>Embryophyta</taxon>
        <taxon>Tracheophyta</taxon>
        <taxon>Spermatophyta</taxon>
        <taxon>Magnoliopsida</taxon>
        <taxon>eudicotyledons</taxon>
        <taxon>Gunneridae</taxon>
        <taxon>Pentapetalae</taxon>
        <taxon>rosids</taxon>
        <taxon>malvids</taxon>
        <taxon>Malvales</taxon>
        <taxon>Malvaceae</taxon>
        <taxon>Malvoideae</taxon>
        <taxon>Gossypium</taxon>
    </lineage>
</organism>
<dbReference type="InterPro" id="IPR055414">
    <property type="entry name" value="LRR_R13L4/SHOC2-like"/>
</dbReference>
<dbReference type="GO" id="GO:0016020">
    <property type="term" value="C:membrane"/>
    <property type="evidence" value="ECO:0007669"/>
    <property type="project" value="InterPro"/>
</dbReference>
<protein>
    <submittedName>
        <fullName evidence="8">Uncharacterized protein</fullName>
    </submittedName>
</protein>
<dbReference type="GO" id="GO:0004566">
    <property type="term" value="F:beta-glucuronidase activity"/>
    <property type="evidence" value="ECO:0007669"/>
    <property type="project" value="TreeGrafter"/>
</dbReference>
<dbReference type="FunFam" id="3.80.10.10:FF:000627">
    <property type="entry name" value="Probable leucine-rich repeat receptor-like protein kinase At2g33170"/>
    <property type="match status" value="1"/>
</dbReference>